<proteinExistence type="predicted"/>
<dbReference type="SUPFAM" id="SSF81606">
    <property type="entry name" value="PP2C-like"/>
    <property type="match status" value="1"/>
</dbReference>
<comment type="caution">
    <text evidence="2">The sequence shown here is derived from an EMBL/GenBank/DDBJ whole genome shotgun (WGS) entry which is preliminary data.</text>
</comment>
<dbReference type="Pfam" id="PF13672">
    <property type="entry name" value="PP2C_2"/>
    <property type="match status" value="1"/>
</dbReference>
<keyword evidence="3" id="KW-1185">Reference proteome</keyword>
<dbReference type="InterPro" id="IPR001932">
    <property type="entry name" value="PPM-type_phosphatase-like_dom"/>
</dbReference>
<dbReference type="EMBL" id="JABBPK010000001">
    <property type="protein sequence ID" value="NMO77628.1"/>
    <property type="molecule type" value="Genomic_DNA"/>
</dbReference>
<sequence length="308" mass="34892">MNLPIRFREGKIDFVGIVSQLIHGGISLKIAHITCKGVSELNEDSLIINNDAQVFGVADGVSSLVPTKDKNNRTGGYIASNEVKSYFETIKNSKSLLSDVKMINDTLKKKMLNNNINILEKEQLWGTALAVIKVSENSIEYVQTGDCMILAVYVDNNEIRPLTRLQVSHLEKGAIVKWKEYINKGITKRDDLLTKVKDILLSNRQKSNSKDGYGVLNGEPEAINYIEYGKINRNRLKHLILVTDGLLLPREIVPTQINYWEYITNLILEKSMEQYALELIKLEDSDPECLKYPRFKKSDDKTGIVISF</sequence>
<protein>
    <recommendedName>
        <fullName evidence="1">PPM-type phosphatase domain-containing protein</fullName>
    </recommendedName>
</protein>
<evidence type="ECO:0000259" key="1">
    <source>
        <dbReference type="Pfam" id="PF13672"/>
    </source>
</evidence>
<gene>
    <name evidence="2" type="ORF">HHU08_11540</name>
</gene>
<organism evidence="2 3">
    <name type="scientific">Niallia alba</name>
    <dbReference type="NCBI Taxonomy" id="2729105"/>
    <lineage>
        <taxon>Bacteria</taxon>
        <taxon>Bacillati</taxon>
        <taxon>Bacillota</taxon>
        <taxon>Bacilli</taxon>
        <taxon>Bacillales</taxon>
        <taxon>Bacillaceae</taxon>
        <taxon>Niallia</taxon>
    </lineage>
</organism>
<dbReference type="Gene3D" id="3.60.40.10">
    <property type="entry name" value="PPM-type phosphatase domain"/>
    <property type="match status" value="1"/>
</dbReference>
<dbReference type="AlphaFoldDB" id="A0A7Y0PM53"/>
<dbReference type="InterPro" id="IPR036457">
    <property type="entry name" value="PPM-type-like_dom_sf"/>
</dbReference>
<dbReference type="RefSeq" id="WP_016204976.1">
    <property type="nucleotide sequence ID" value="NZ_JABBPK010000001.1"/>
</dbReference>
<evidence type="ECO:0000313" key="3">
    <source>
        <dbReference type="Proteomes" id="UP000588491"/>
    </source>
</evidence>
<dbReference type="Proteomes" id="UP000588491">
    <property type="component" value="Unassembled WGS sequence"/>
</dbReference>
<accession>A0A7Y0PM53</accession>
<reference evidence="2 3" key="1">
    <citation type="submission" date="2020-04" db="EMBL/GenBank/DDBJ databases">
        <title>Bacillus sp. UniB3 isolated from commercial digestive syrup.</title>
        <authorList>
            <person name="Thorat V."/>
            <person name="Kirdat K."/>
            <person name="Tiwarekar B."/>
            <person name="Yadav A."/>
        </authorList>
    </citation>
    <scope>NUCLEOTIDE SEQUENCE [LARGE SCALE GENOMIC DNA]</scope>
    <source>
        <strain evidence="2 3">UniB3</strain>
    </source>
</reference>
<evidence type="ECO:0000313" key="2">
    <source>
        <dbReference type="EMBL" id="NMO77628.1"/>
    </source>
</evidence>
<feature type="domain" description="PPM-type phosphatase" evidence="1">
    <location>
        <begin position="40"/>
        <end position="247"/>
    </location>
</feature>
<name>A0A7Y0PM53_9BACI</name>